<reference evidence="1" key="1">
    <citation type="submission" date="2021-06" db="EMBL/GenBank/DDBJ databases">
        <authorList>
            <person name="Kallberg Y."/>
            <person name="Tangrot J."/>
            <person name="Rosling A."/>
        </authorList>
    </citation>
    <scope>NUCLEOTIDE SEQUENCE</scope>
    <source>
        <strain evidence="1">MA461A</strain>
    </source>
</reference>
<organism evidence="1 2">
    <name type="scientific">Racocetra persica</name>
    <dbReference type="NCBI Taxonomy" id="160502"/>
    <lineage>
        <taxon>Eukaryota</taxon>
        <taxon>Fungi</taxon>
        <taxon>Fungi incertae sedis</taxon>
        <taxon>Mucoromycota</taxon>
        <taxon>Glomeromycotina</taxon>
        <taxon>Glomeromycetes</taxon>
        <taxon>Diversisporales</taxon>
        <taxon>Gigasporaceae</taxon>
        <taxon>Racocetra</taxon>
    </lineage>
</organism>
<accession>A0ACA9RJ36</accession>
<evidence type="ECO:0000313" key="1">
    <source>
        <dbReference type="EMBL" id="CAG8795563.1"/>
    </source>
</evidence>
<sequence>MQVFIKTLNGETIALEVESCHSIEDVKKKIYNKGHIPSDQQRLIFSGRQLEDVHTLFDYAISKGSTLHLNARLCGGHSMPSFVNYFQDLTKSKVVQPWVNDAQPWRVAVGGLNLEGYCKNNSCKAYNQGRVVIQWGYKDFNFFNDEHKSKCPICDKYVTPITCGFTNTHWKYEGQKKVDGETPKNVSSDWNYAHEFGYLTFANEELVRWWNLVIKVKANL</sequence>
<evidence type="ECO:0000313" key="2">
    <source>
        <dbReference type="Proteomes" id="UP000789920"/>
    </source>
</evidence>
<name>A0ACA9RJ36_9GLOM</name>
<protein>
    <submittedName>
        <fullName evidence="1">13110_t:CDS:1</fullName>
    </submittedName>
</protein>
<gene>
    <name evidence="1" type="ORF">RPERSI_LOCUS19984</name>
</gene>
<keyword evidence="2" id="KW-1185">Reference proteome</keyword>
<proteinExistence type="predicted"/>
<dbReference type="Proteomes" id="UP000789920">
    <property type="component" value="Unassembled WGS sequence"/>
</dbReference>
<comment type="caution">
    <text evidence="1">The sequence shown here is derived from an EMBL/GenBank/DDBJ whole genome shotgun (WGS) entry which is preliminary data.</text>
</comment>
<dbReference type="EMBL" id="CAJVQC010055623">
    <property type="protein sequence ID" value="CAG8795563.1"/>
    <property type="molecule type" value="Genomic_DNA"/>
</dbReference>